<dbReference type="Gene3D" id="1.25.40.990">
    <property type="match status" value="1"/>
</dbReference>
<sequence length="654" mass="72261">MSSLMARLKADTAAASIKAVPNPAASPISPVICKARAAPKSIIQQLLQNSSDSNSFKAPPPFFMCSESEALDRQSCLELSPFEYQQPLDSLNSTQQRNNADATWDANEIRLDFSPTPKKSSLSAALSIPPNSAYYSKVSKAYVPPNKRTDTANTPGALMQSSNANTTPMSTAKKASRTRPNFHPQLVIKKYRRSAAGGGVNEQSESARTLDQLNGTVDYLMRLFAHQMPPDVSNNGNAWNQNNSTCDQRQSTLCDTVNFIDDRLRAVQKDLVMLVGDLEDSSSGTNITLELENGEAKTILRKMQAKMVRYNILALYLLSEVPADKFQVKFGAVALRTCFTSYLNLSRSLHDEYNDQNDAFVEELRTQDEIMSYVALFHMSAVLRSEETALPPPSSSSVSSSLLEESGCGWGALFSTFAKYVVSCEKKGSRLVVDLYPRWRWTIELASSAQTGNYQRYFDLLEHGPTYSTNAYKTHHNARFLILARCCCSSSLNLARLSQLRRYNHAFGKGEKVPAENLARLLRFGDNNCSEEALAVKFCRDAGLPIIDDADKCHVTMKAAPIDVSGDESISRISNPGRTNDSFVFGAEFENEVSLLANRFDAVHVDESIDYWEERDTNAISLDETEESTDCVNCIVDLDGVLVPTSSILSSLIE</sequence>
<accession>A0ABD3NPW8</accession>
<dbReference type="Pfam" id="PF03399">
    <property type="entry name" value="SAC3_GANP"/>
    <property type="match status" value="1"/>
</dbReference>
<evidence type="ECO:0000259" key="2">
    <source>
        <dbReference type="Pfam" id="PF03399"/>
    </source>
</evidence>
<dbReference type="AlphaFoldDB" id="A0ABD3NPW8"/>
<feature type="domain" description="SAC3/GANP/THP3 conserved" evidence="2">
    <location>
        <begin position="176"/>
        <end position="381"/>
    </location>
</feature>
<protein>
    <recommendedName>
        <fullName evidence="2">SAC3/GANP/THP3 conserved domain-containing protein</fullName>
    </recommendedName>
</protein>
<evidence type="ECO:0000313" key="3">
    <source>
        <dbReference type="EMBL" id="KAL3776691.1"/>
    </source>
</evidence>
<feature type="compositionally biased region" description="Polar residues" evidence="1">
    <location>
        <begin position="151"/>
        <end position="170"/>
    </location>
</feature>
<gene>
    <name evidence="3" type="ORF">ACHAWO_003104</name>
</gene>
<evidence type="ECO:0000313" key="4">
    <source>
        <dbReference type="Proteomes" id="UP001530400"/>
    </source>
</evidence>
<dbReference type="InterPro" id="IPR005062">
    <property type="entry name" value="SAC3/GANP/THP3_conserved"/>
</dbReference>
<name>A0ABD3NPW8_9STRA</name>
<keyword evidence="4" id="KW-1185">Reference proteome</keyword>
<feature type="region of interest" description="Disordered" evidence="1">
    <location>
        <begin position="147"/>
        <end position="179"/>
    </location>
</feature>
<comment type="caution">
    <text evidence="3">The sequence shown here is derived from an EMBL/GenBank/DDBJ whole genome shotgun (WGS) entry which is preliminary data.</text>
</comment>
<dbReference type="Proteomes" id="UP001530400">
    <property type="component" value="Unassembled WGS sequence"/>
</dbReference>
<reference evidence="3 4" key="1">
    <citation type="submission" date="2024-10" db="EMBL/GenBank/DDBJ databases">
        <title>Updated reference genomes for cyclostephanoid diatoms.</title>
        <authorList>
            <person name="Roberts W.R."/>
            <person name="Alverson A.J."/>
        </authorList>
    </citation>
    <scope>NUCLEOTIDE SEQUENCE [LARGE SCALE GENOMIC DNA]</scope>
    <source>
        <strain evidence="3 4">AJA010-31</strain>
    </source>
</reference>
<proteinExistence type="predicted"/>
<evidence type="ECO:0000256" key="1">
    <source>
        <dbReference type="SAM" id="MobiDB-lite"/>
    </source>
</evidence>
<dbReference type="EMBL" id="JALLPJ020001086">
    <property type="protein sequence ID" value="KAL3776691.1"/>
    <property type="molecule type" value="Genomic_DNA"/>
</dbReference>
<organism evidence="3 4">
    <name type="scientific">Cyclotella atomus</name>
    <dbReference type="NCBI Taxonomy" id="382360"/>
    <lineage>
        <taxon>Eukaryota</taxon>
        <taxon>Sar</taxon>
        <taxon>Stramenopiles</taxon>
        <taxon>Ochrophyta</taxon>
        <taxon>Bacillariophyta</taxon>
        <taxon>Coscinodiscophyceae</taxon>
        <taxon>Thalassiosirophycidae</taxon>
        <taxon>Stephanodiscales</taxon>
        <taxon>Stephanodiscaceae</taxon>
        <taxon>Cyclotella</taxon>
    </lineage>
</organism>